<keyword evidence="1" id="KW-0732">Signal</keyword>
<dbReference type="RefSeq" id="WP_131238759.1">
    <property type="nucleotide sequence ID" value="NZ_SJTH01000061.1"/>
</dbReference>
<gene>
    <name evidence="2" type="ORF">E0Y62_23845</name>
</gene>
<dbReference type="EMBL" id="SJTH01000061">
    <property type="protein sequence ID" value="TCJ01463.1"/>
    <property type="molecule type" value="Genomic_DNA"/>
</dbReference>
<proteinExistence type="predicted"/>
<feature type="signal peptide" evidence="1">
    <location>
        <begin position="1"/>
        <end position="26"/>
    </location>
</feature>
<dbReference type="OrthoDB" id="9794377at2"/>
<accession>A0A4R1AP13</accession>
<reference evidence="2 3" key="1">
    <citation type="submission" date="2019-03" db="EMBL/GenBank/DDBJ databases">
        <authorList>
            <person name="Jensen L."/>
            <person name="Storgaard J."/>
            <person name="Sulaj E."/>
            <person name="Schramm A."/>
            <person name="Marshall I.P.G."/>
        </authorList>
    </citation>
    <scope>NUCLEOTIDE SEQUENCE [LARGE SCALE GENOMIC DNA]</scope>
    <source>
        <strain evidence="2 3">2017H2G3</strain>
    </source>
</reference>
<evidence type="ECO:0000313" key="3">
    <source>
        <dbReference type="Proteomes" id="UP000293846"/>
    </source>
</evidence>
<keyword evidence="3" id="KW-1185">Reference proteome</keyword>
<dbReference type="AlphaFoldDB" id="A0A4R1AP13"/>
<evidence type="ECO:0000313" key="2">
    <source>
        <dbReference type="EMBL" id="TCJ01463.1"/>
    </source>
</evidence>
<feature type="chain" id="PRO_5020361189" evidence="1">
    <location>
        <begin position="27"/>
        <end position="267"/>
    </location>
</feature>
<protein>
    <submittedName>
        <fullName evidence="2">Uncharacterized protein</fullName>
    </submittedName>
</protein>
<organism evidence="2 3">
    <name type="scientific">Cytobacillus praedii</name>
    <dbReference type="NCBI Taxonomy" id="1742358"/>
    <lineage>
        <taxon>Bacteria</taxon>
        <taxon>Bacillati</taxon>
        <taxon>Bacillota</taxon>
        <taxon>Bacilli</taxon>
        <taxon>Bacillales</taxon>
        <taxon>Bacillaceae</taxon>
        <taxon>Cytobacillus</taxon>
    </lineage>
</organism>
<dbReference type="Proteomes" id="UP000293846">
    <property type="component" value="Unassembled WGS sequence"/>
</dbReference>
<name>A0A4R1AP13_9BACI</name>
<sequence>MKKIFSLLPVLLMIAVLFSPLDSAHAEKIIVKWGKITLKEGHIGKVIINKDTQLYKLDKDNKLTSVRTLKKGEEFGVYSKKTDKTHGILYGLGSSQFVKDSKSLTYQTPSKEKKELVGKERIWLRNPDFYENNKGEIVDLKNLQEAVLISSEKNSELSSLNIKIKIEDKYFTYQYVDESFIEASYLTKNPFKTFKFSDTIWNLIKNEEVQTGMNMDQVLLSWGYPDDLNSYDSDYIAIEQWIYGDILDGGAIYLYFDNGILTSWQEF</sequence>
<dbReference type="STRING" id="1742358.GCA_001439605_00490"/>
<evidence type="ECO:0000256" key="1">
    <source>
        <dbReference type="SAM" id="SignalP"/>
    </source>
</evidence>
<comment type="caution">
    <text evidence="2">The sequence shown here is derived from an EMBL/GenBank/DDBJ whole genome shotgun (WGS) entry which is preliminary data.</text>
</comment>